<dbReference type="AlphaFoldDB" id="A0A0A7FTW0"/>
<gene>
    <name evidence="3" type="ORF">U729_2367</name>
</gene>
<accession>A0A0A7FTW0</accession>
<organism evidence="3 4">
    <name type="scientific">Clostridium baratii str. Sullivan</name>
    <dbReference type="NCBI Taxonomy" id="1415775"/>
    <lineage>
        <taxon>Bacteria</taxon>
        <taxon>Bacillati</taxon>
        <taxon>Bacillota</taxon>
        <taxon>Clostridia</taxon>
        <taxon>Eubacteriales</taxon>
        <taxon>Clostridiaceae</taxon>
        <taxon>Clostridium</taxon>
    </lineage>
</organism>
<evidence type="ECO:0000259" key="2">
    <source>
        <dbReference type="Pfam" id="PF07885"/>
    </source>
</evidence>
<feature type="transmembrane region" description="Helical" evidence="1">
    <location>
        <begin position="332"/>
        <end position="353"/>
    </location>
</feature>
<dbReference type="RefSeq" id="WP_039315230.1">
    <property type="nucleotide sequence ID" value="NZ_CP006905.1"/>
</dbReference>
<dbReference type="HOGENOM" id="CLU_617783_0_0_9"/>
<dbReference type="STRING" id="1561.NPD11_655"/>
<dbReference type="Proteomes" id="UP000030635">
    <property type="component" value="Chromosome"/>
</dbReference>
<keyword evidence="1" id="KW-0812">Transmembrane</keyword>
<dbReference type="InterPro" id="IPR013099">
    <property type="entry name" value="K_chnl_dom"/>
</dbReference>
<evidence type="ECO:0000313" key="4">
    <source>
        <dbReference type="Proteomes" id="UP000030635"/>
    </source>
</evidence>
<sequence>MRVDYKKRDYEIDKKIEELKSIRDALYSKKKDILLKHKRKNEDELFNETVNKNNGSSLYYRFKHTVYKFINFKDLKFGKYYALSESNYISVSGIEFYFVKFDHCIFNNIIFNDCHFYGCLFDNCMTSNGKLIFKKCHFRGSETNYINNNPIIQNTCTEFSNCMFSLSLKHCFADYLLFEKCKLIQSEFTSCQMPDSIFNKCGFYSVHFINSNIDKLSVKDIENHELEFHNIFDIWDVDNEIYISFEGIKNTKKIVKKKTYKEEIDYYKNLSKMYFTLSKLLSKNNINDNLTIEYTYLYNYFSMKTKKNFLDRFIFYISWTLCGFGDKMSRFLIWFIVFILSTSFAYMFSGLSLGGNGIIKYSISSILNTPLNTIVSDFLTCIHFSIVTFSTVGYGNITPYGSSYVVSAIQIIMGIVFVAIFTSVIVKKFLKTL</sequence>
<dbReference type="Gene3D" id="1.10.287.70">
    <property type="match status" value="1"/>
</dbReference>
<feature type="transmembrane region" description="Helical" evidence="1">
    <location>
        <begin position="403"/>
        <end position="426"/>
    </location>
</feature>
<dbReference type="SUPFAM" id="SSF81324">
    <property type="entry name" value="Voltage-gated potassium channels"/>
    <property type="match status" value="1"/>
</dbReference>
<evidence type="ECO:0000313" key="3">
    <source>
        <dbReference type="EMBL" id="AIY83052.1"/>
    </source>
</evidence>
<feature type="transmembrane region" description="Helical" evidence="1">
    <location>
        <begin position="374"/>
        <end position="397"/>
    </location>
</feature>
<dbReference type="EMBL" id="CP006905">
    <property type="protein sequence ID" value="AIY83052.1"/>
    <property type="molecule type" value="Genomic_DNA"/>
</dbReference>
<protein>
    <submittedName>
        <fullName evidence="3">Pentapeptide repeats family protein</fullName>
    </submittedName>
</protein>
<dbReference type="SUPFAM" id="SSF141571">
    <property type="entry name" value="Pentapeptide repeat-like"/>
    <property type="match status" value="1"/>
</dbReference>
<dbReference type="KEGG" id="cbv:U729_2367"/>
<name>A0A0A7FTW0_9CLOT</name>
<evidence type="ECO:0000256" key="1">
    <source>
        <dbReference type="SAM" id="Phobius"/>
    </source>
</evidence>
<feature type="domain" description="Potassium channel" evidence="2">
    <location>
        <begin position="373"/>
        <end position="429"/>
    </location>
</feature>
<dbReference type="Pfam" id="PF07885">
    <property type="entry name" value="Ion_trans_2"/>
    <property type="match status" value="1"/>
</dbReference>
<keyword evidence="1" id="KW-1133">Transmembrane helix</keyword>
<keyword evidence="4" id="KW-1185">Reference proteome</keyword>
<keyword evidence="1" id="KW-0472">Membrane</keyword>
<proteinExistence type="predicted"/>
<dbReference type="Gene3D" id="2.160.20.80">
    <property type="entry name" value="E3 ubiquitin-protein ligase SopA"/>
    <property type="match status" value="1"/>
</dbReference>
<dbReference type="eggNOG" id="COG1357">
    <property type="taxonomic scope" value="Bacteria"/>
</dbReference>
<dbReference type="OrthoDB" id="268207at2"/>
<reference evidence="3 4" key="1">
    <citation type="journal article" date="2015" name="Infect. Genet. Evol.">
        <title>Genomic sequences of six botulinum neurotoxin-producing strains representing three clostridial species illustrate the mobility and diversity of botulinum neurotoxin genes.</title>
        <authorList>
            <person name="Smith T.J."/>
            <person name="Hill K.K."/>
            <person name="Xie G."/>
            <person name="Foley B.T."/>
            <person name="Williamson C.H."/>
            <person name="Foster J.T."/>
            <person name="Johnson S.L."/>
            <person name="Chertkov O."/>
            <person name="Teshima H."/>
            <person name="Gibbons H.S."/>
            <person name="Johnsky L.A."/>
            <person name="Karavis M.A."/>
            <person name="Smith L.A."/>
        </authorList>
    </citation>
    <scope>NUCLEOTIDE SEQUENCE [LARGE SCALE GENOMIC DNA]</scope>
    <source>
        <strain evidence="3">Sullivan</strain>
    </source>
</reference>